<keyword evidence="2 7" id="KW-0808">Transferase</keyword>
<gene>
    <name evidence="7" type="ORF">MGWOODY_Smn1981</name>
</gene>
<dbReference type="PANTHER" id="PTHR43085:SF1">
    <property type="entry name" value="PSEUDOURIDINE KINASE-RELATED"/>
    <property type="match status" value="1"/>
</dbReference>
<dbReference type="EC" id="2.7.1.15" evidence="7"/>
<keyword evidence="3" id="KW-0547">Nucleotide-binding</keyword>
<dbReference type="GO" id="GO:0005524">
    <property type="term" value="F:ATP binding"/>
    <property type="evidence" value="ECO:0007669"/>
    <property type="project" value="UniProtKB-KW"/>
</dbReference>
<evidence type="ECO:0000256" key="4">
    <source>
        <dbReference type="ARBA" id="ARBA00022777"/>
    </source>
</evidence>
<dbReference type="InterPro" id="IPR050306">
    <property type="entry name" value="PfkB_Carbo_kinase"/>
</dbReference>
<keyword evidence="4 7" id="KW-0418">Kinase</keyword>
<evidence type="ECO:0000259" key="6">
    <source>
        <dbReference type="Pfam" id="PF00294"/>
    </source>
</evidence>
<reference evidence="7" key="1">
    <citation type="submission" date="2015-10" db="EMBL/GenBank/DDBJ databases">
        <authorList>
            <person name="Gilbert D.G."/>
        </authorList>
    </citation>
    <scope>NUCLEOTIDE SEQUENCE</scope>
</reference>
<dbReference type="InterPro" id="IPR029056">
    <property type="entry name" value="Ribokinase-like"/>
</dbReference>
<protein>
    <submittedName>
        <fullName evidence="7">Ribokinase</fullName>
        <ecNumber evidence="7">2.7.1.15</ecNumber>
    </submittedName>
</protein>
<evidence type="ECO:0000313" key="7">
    <source>
        <dbReference type="EMBL" id="CUS45563.1"/>
    </source>
</evidence>
<dbReference type="AlphaFoldDB" id="A0A160TLJ7"/>
<evidence type="ECO:0000256" key="1">
    <source>
        <dbReference type="ARBA" id="ARBA00010688"/>
    </source>
</evidence>
<dbReference type="GO" id="GO:0004747">
    <property type="term" value="F:ribokinase activity"/>
    <property type="evidence" value="ECO:0007669"/>
    <property type="project" value="UniProtKB-EC"/>
</dbReference>
<evidence type="ECO:0000256" key="3">
    <source>
        <dbReference type="ARBA" id="ARBA00022741"/>
    </source>
</evidence>
<dbReference type="SUPFAM" id="SSF53613">
    <property type="entry name" value="Ribokinase-like"/>
    <property type="match status" value="1"/>
</dbReference>
<accession>A0A160TLJ7</accession>
<evidence type="ECO:0000256" key="2">
    <source>
        <dbReference type="ARBA" id="ARBA00022679"/>
    </source>
</evidence>
<feature type="domain" description="Carbohydrate kinase PfkB" evidence="6">
    <location>
        <begin position="19"/>
        <end position="276"/>
    </location>
</feature>
<evidence type="ECO:0000256" key="5">
    <source>
        <dbReference type="ARBA" id="ARBA00022840"/>
    </source>
</evidence>
<keyword evidence="5" id="KW-0067">ATP-binding</keyword>
<dbReference type="Gene3D" id="3.40.1190.20">
    <property type="match status" value="1"/>
</dbReference>
<organism evidence="7">
    <name type="scientific">hydrothermal vent metagenome</name>
    <dbReference type="NCBI Taxonomy" id="652676"/>
    <lineage>
        <taxon>unclassified sequences</taxon>
        <taxon>metagenomes</taxon>
        <taxon>ecological metagenomes</taxon>
    </lineage>
</organism>
<comment type="similarity">
    <text evidence="1">Belongs to the carbohydrate kinase PfkB family.</text>
</comment>
<sequence>MTLFSRIALVGYASLDHPIQLEGAYRPHWTTPIRHRGGGVWPRAGGCHYYAALPIARAGVRPSLVTWVGDDDFGALYRRQCLVEGIADDGMAVVANGTTPLCFLVYEDDGACACLIDFGMAGREAVTPEQEAILEAADLICLTVAPPAATRRALELVRPEATLAWVTKNDPQSFPPDLRAAIARRSRYIFSNKRELAWVEEALGGAPGERIIIETNGASDVRIHRGGHIVSIPVSPVDATDTTGAGDTLAGGTLAALAAGETDIIAAVRAGVAAAGDLLRQRLA</sequence>
<proteinExistence type="inferred from homology"/>
<dbReference type="PANTHER" id="PTHR43085">
    <property type="entry name" value="HEXOKINASE FAMILY MEMBER"/>
    <property type="match status" value="1"/>
</dbReference>
<name>A0A160TLJ7_9ZZZZ</name>
<dbReference type="Pfam" id="PF00294">
    <property type="entry name" value="PfkB"/>
    <property type="match status" value="1"/>
</dbReference>
<dbReference type="InterPro" id="IPR011611">
    <property type="entry name" value="PfkB_dom"/>
</dbReference>
<dbReference type="EMBL" id="CZQE01000279">
    <property type="protein sequence ID" value="CUS45563.1"/>
    <property type="molecule type" value="Genomic_DNA"/>
</dbReference>